<proteinExistence type="predicted"/>
<keyword evidence="2" id="KW-1185">Reference proteome</keyword>
<dbReference type="OrthoDB" id="8242877at2"/>
<evidence type="ECO:0000313" key="2">
    <source>
        <dbReference type="Proteomes" id="UP000057737"/>
    </source>
</evidence>
<organism evidence="1 2">
    <name type="scientific">Bradyrhizobium macuxiense</name>
    <dbReference type="NCBI Taxonomy" id="1755647"/>
    <lineage>
        <taxon>Bacteria</taxon>
        <taxon>Pseudomonadati</taxon>
        <taxon>Pseudomonadota</taxon>
        <taxon>Alphaproteobacteria</taxon>
        <taxon>Hyphomicrobiales</taxon>
        <taxon>Nitrobacteraceae</taxon>
        <taxon>Bradyrhizobium</taxon>
    </lineage>
</organism>
<protein>
    <submittedName>
        <fullName evidence="1">Uncharacterized protein</fullName>
    </submittedName>
</protein>
<accession>A0A109JNM3</accession>
<dbReference type="RefSeq" id="WP_066509877.1">
    <property type="nucleotide sequence ID" value="NZ_LNCU01000084.1"/>
</dbReference>
<dbReference type="AlphaFoldDB" id="A0A109JNM3"/>
<comment type="caution">
    <text evidence="1">The sequence shown here is derived from an EMBL/GenBank/DDBJ whole genome shotgun (WGS) entry which is preliminary data.</text>
</comment>
<dbReference type="Proteomes" id="UP000057737">
    <property type="component" value="Unassembled WGS sequence"/>
</dbReference>
<reference evidence="1 2" key="1">
    <citation type="submission" date="2015-11" db="EMBL/GenBank/DDBJ databases">
        <title>Draft Genome Sequence of the Strain BR 10303 (Bradyrhizobium sp.) isolated from nodules of Centrolobium paraense.</title>
        <authorList>
            <person name="Zelli J.E."/>
            <person name="Simoes-Araujo J.L."/>
            <person name="Barauna A.C."/>
            <person name="Silva K."/>
        </authorList>
    </citation>
    <scope>NUCLEOTIDE SEQUENCE [LARGE SCALE GENOMIC DNA]</scope>
    <source>
        <strain evidence="1 2">BR 10303</strain>
    </source>
</reference>
<evidence type="ECO:0000313" key="1">
    <source>
        <dbReference type="EMBL" id="KWV52194.1"/>
    </source>
</evidence>
<dbReference type="EMBL" id="LNCU01000084">
    <property type="protein sequence ID" value="KWV52194.1"/>
    <property type="molecule type" value="Genomic_DNA"/>
</dbReference>
<name>A0A109JNM3_9BRAD</name>
<sequence length="77" mass="8438">MAFKTPHVLLVSFSVEIGAEATTNVMQIETDLHLNARHPSYDAAAVERLVRAARDYLAGNADQVTQIRLVSNRSGQT</sequence>
<gene>
    <name evidence="1" type="ORF">AS156_10690</name>
</gene>